<accession>A0ABP8Q646</accession>
<feature type="transmembrane region" description="Helical" evidence="1">
    <location>
        <begin position="463"/>
        <end position="482"/>
    </location>
</feature>
<feature type="transmembrane region" description="Helical" evidence="1">
    <location>
        <begin position="351"/>
        <end position="371"/>
    </location>
</feature>
<evidence type="ECO:0000313" key="2">
    <source>
        <dbReference type="EMBL" id="GAA4497558.1"/>
    </source>
</evidence>
<gene>
    <name evidence="2" type="ORF">GCM10023191_041260</name>
</gene>
<evidence type="ECO:0000313" key="3">
    <source>
        <dbReference type="Proteomes" id="UP001500503"/>
    </source>
</evidence>
<feature type="transmembrane region" description="Helical" evidence="1">
    <location>
        <begin position="107"/>
        <end position="127"/>
    </location>
</feature>
<evidence type="ECO:0000256" key="1">
    <source>
        <dbReference type="SAM" id="Phobius"/>
    </source>
</evidence>
<comment type="caution">
    <text evidence="2">The sequence shown here is derived from an EMBL/GenBank/DDBJ whole genome shotgun (WGS) entry which is preliminary data.</text>
</comment>
<organism evidence="2 3">
    <name type="scientific">Actinoallomurus oryzae</name>
    <dbReference type="NCBI Taxonomy" id="502180"/>
    <lineage>
        <taxon>Bacteria</taxon>
        <taxon>Bacillati</taxon>
        <taxon>Actinomycetota</taxon>
        <taxon>Actinomycetes</taxon>
        <taxon>Streptosporangiales</taxon>
        <taxon>Thermomonosporaceae</taxon>
        <taxon>Actinoallomurus</taxon>
    </lineage>
</organism>
<dbReference type="Proteomes" id="UP001500503">
    <property type="component" value="Unassembled WGS sequence"/>
</dbReference>
<keyword evidence="3" id="KW-1185">Reference proteome</keyword>
<dbReference type="RefSeq" id="WP_345466028.1">
    <property type="nucleotide sequence ID" value="NZ_BAABHF010000022.1"/>
</dbReference>
<keyword evidence="1" id="KW-0812">Transmembrane</keyword>
<feature type="transmembrane region" description="Helical" evidence="1">
    <location>
        <begin position="434"/>
        <end position="451"/>
    </location>
</feature>
<feature type="transmembrane region" description="Helical" evidence="1">
    <location>
        <begin position="406"/>
        <end position="428"/>
    </location>
</feature>
<keyword evidence="1" id="KW-0472">Membrane</keyword>
<feature type="transmembrane region" description="Helical" evidence="1">
    <location>
        <begin position="139"/>
        <end position="159"/>
    </location>
</feature>
<dbReference type="EMBL" id="BAABHF010000022">
    <property type="protein sequence ID" value="GAA4497558.1"/>
    <property type="molecule type" value="Genomic_DNA"/>
</dbReference>
<sequence length="585" mass="62387">MTTGGAPGADTAQDDLTLRMPREDLSLSRLMPRVAKAFPLRMLLSFKLVTRLFEALVALQSGVAHGRLLALAALGCGVLDCLLAPILSGPGRRIVPRVALDTLDVALWSLALPGSGDVVVIAASPVITEAGLWYGTRGLVPPVLVGCAATATQAAVGHFTLLTLLWPGFAALGGRLIRVYLLARWREEARLMRHHIEAAVSQAELAGQNSVAMGADSVVDLLVRTAPLIAQYEPAPVPAPFSGWKAALAEACGRQSTYLGVALLRWQSAYNSRSPDLSTDVELRISPGAGTLLLSPAQTRHLESDLDAMGLRGTVTVDAPHLGPPGQRQEVLVDGRTVIVPADPRPDSWPITAAPIAFIGGAMVVLCQSVPAWEAVPLWLTALLAAVNMVAAWWAHRNAGRDPRDLARRVIPVALLLGALQSVVTSVAMRVGSGRLPFEFFLHWVVPLVYVHARDLRRSRLPLVAAGLAAALGAGALAMPPFRAVDALIGLCWFAPPVLTIMGVRDILDQDVADMHAQRVRISDEAVREGFRRGRLLVVELTGEAVDQLQGRYRALGNAVPRHMGEEIERRLEEAGAMLATAAAD</sequence>
<reference evidence="3" key="1">
    <citation type="journal article" date="2019" name="Int. J. Syst. Evol. Microbiol.">
        <title>The Global Catalogue of Microorganisms (GCM) 10K type strain sequencing project: providing services to taxonomists for standard genome sequencing and annotation.</title>
        <authorList>
            <consortium name="The Broad Institute Genomics Platform"/>
            <consortium name="The Broad Institute Genome Sequencing Center for Infectious Disease"/>
            <person name="Wu L."/>
            <person name="Ma J."/>
        </authorList>
    </citation>
    <scope>NUCLEOTIDE SEQUENCE [LARGE SCALE GENOMIC DNA]</scope>
    <source>
        <strain evidence="3">JCM 17933</strain>
    </source>
</reference>
<feature type="transmembrane region" description="Helical" evidence="1">
    <location>
        <begin position="68"/>
        <end position="87"/>
    </location>
</feature>
<feature type="transmembrane region" description="Helical" evidence="1">
    <location>
        <begin position="165"/>
        <end position="183"/>
    </location>
</feature>
<protein>
    <submittedName>
        <fullName evidence="2">Uncharacterized protein</fullName>
    </submittedName>
</protein>
<keyword evidence="1" id="KW-1133">Transmembrane helix</keyword>
<proteinExistence type="predicted"/>
<name>A0ABP8Q646_9ACTN</name>
<feature type="transmembrane region" description="Helical" evidence="1">
    <location>
        <begin position="377"/>
        <end position="394"/>
    </location>
</feature>